<reference evidence="2" key="5">
    <citation type="submission" date="2024-05" db="EMBL/GenBank/DDBJ databases">
        <authorList>
            <person name="Sun Q."/>
            <person name="Sedlacek I."/>
        </authorList>
    </citation>
    <scope>NUCLEOTIDE SEQUENCE</scope>
    <source>
        <strain evidence="2">CCM 7403</strain>
    </source>
</reference>
<name>A0A4P7UI42_9ACTN</name>
<keyword evidence="1" id="KW-1133">Transmembrane helix</keyword>
<dbReference type="Proteomes" id="UP000630594">
    <property type="component" value="Unassembled WGS sequence"/>
</dbReference>
<dbReference type="EMBL" id="CP038462">
    <property type="protein sequence ID" value="QCC78249.1"/>
    <property type="molecule type" value="Genomic_DNA"/>
</dbReference>
<reference evidence="5" key="3">
    <citation type="journal article" date="2019" name="Int. J. Syst. Evol. Microbiol.">
        <title>The Global Catalogue of Microorganisms (GCM) 10K type strain sequencing project: providing services to taxonomists for standard genome sequencing and annotation.</title>
        <authorList>
            <consortium name="The Broad Institute Genomics Platform"/>
            <consortium name="The Broad Institute Genome Sequencing Center for Infectious Disease"/>
            <person name="Wu L."/>
            <person name="Ma J."/>
        </authorList>
    </citation>
    <scope>NUCLEOTIDE SEQUENCE [LARGE SCALE GENOMIC DNA]</scope>
    <source>
        <strain evidence="5">CCM 7403</strain>
    </source>
</reference>
<reference evidence="3" key="4">
    <citation type="submission" date="2019-03" db="EMBL/GenBank/DDBJ databases">
        <authorList>
            <person name="Huang Y."/>
        </authorList>
    </citation>
    <scope>NUCLEOTIDE SEQUENCE</scope>
    <source>
        <strain evidence="3">JCM 16608</strain>
    </source>
</reference>
<reference evidence="2" key="2">
    <citation type="journal article" date="2014" name="Int. J. Syst. Evol. Microbiol.">
        <title>Complete genome of a new Firmicutes species belonging to the dominant human colonic microbiota ('Ruminococcus bicirculans') reveals two chromosomes and a selective capacity to utilize plant glucans.</title>
        <authorList>
            <consortium name="NISC Comparative Sequencing Program"/>
            <person name="Wegmann U."/>
            <person name="Louis P."/>
            <person name="Goesmann A."/>
            <person name="Henrissat B."/>
            <person name="Duncan S.H."/>
            <person name="Flint H.J."/>
        </authorList>
    </citation>
    <scope>NUCLEOTIDE SEQUENCE</scope>
    <source>
        <strain evidence="2">CCM 7403</strain>
    </source>
</reference>
<protein>
    <submittedName>
        <fullName evidence="3">DUF4229 domain-containing protein</fullName>
    </submittedName>
</protein>
<reference evidence="3 4" key="1">
    <citation type="journal article" date="2008" name="Int. J. Syst. Evol. Microbiol.">
        <title>Nocardioides daphniae sp. nov., isolated from Daphnia cucullata (Crustacea: Cladocera).</title>
        <authorList>
            <person name="Toth E.M."/>
            <person name="Keki Z."/>
            <person name="Homonnay Z.G."/>
            <person name="Borsodi A.K."/>
            <person name="Marialigeti K."/>
            <person name="Schumann P."/>
        </authorList>
    </citation>
    <scope>NUCLEOTIDE SEQUENCE [LARGE SCALE GENOMIC DNA]</scope>
    <source>
        <strain evidence="3 4">JCM 16608</strain>
    </source>
</reference>
<dbReference type="KEGG" id="ndp:E2C04_15555"/>
<feature type="transmembrane region" description="Helical" evidence="1">
    <location>
        <begin position="12"/>
        <end position="29"/>
    </location>
</feature>
<dbReference type="AlphaFoldDB" id="A0A4P7UI42"/>
<organism evidence="3 4">
    <name type="scientific">Nocardioides daphniae</name>
    <dbReference type="NCBI Taxonomy" id="402297"/>
    <lineage>
        <taxon>Bacteria</taxon>
        <taxon>Bacillati</taxon>
        <taxon>Actinomycetota</taxon>
        <taxon>Actinomycetes</taxon>
        <taxon>Propionibacteriales</taxon>
        <taxon>Nocardioidaceae</taxon>
        <taxon>Nocardioides</taxon>
    </lineage>
</organism>
<sequence>MKEFWIYNLMRFLLLASSLVIVIGIWSLLADEVPLLWALILALLLSGVSSWFLLARQREALARVIQERSARASEKFEAYKARDDED</sequence>
<keyword evidence="5" id="KW-1185">Reference proteome</keyword>
<keyword evidence="1" id="KW-0472">Membrane</keyword>
<evidence type="ECO:0000313" key="5">
    <source>
        <dbReference type="Proteomes" id="UP000630594"/>
    </source>
</evidence>
<dbReference type="InterPro" id="IPR025323">
    <property type="entry name" value="DUF4229"/>
</dbReference>
<evidence type="ECO:0000313" key="2">
    <source>
        <dbReference type="EMBL" id="GGD20484.1"/>
    </source>
</evidence>
<evidence type="ECO:0000256" key="1">
    <source>
        <dbReference type="SAM" id="Phobius"/>
    </source>
</evidence>
<evidence type="ECO:0000313" key="3">
    <source>
        <dbReference type="EMBL" id="QCC78249.1"/>
    </source>
</evidence>
<dbReference type="EMBL" id="BMCK01000003">
    <property type="protein sequence ID" value="GGD20484.1"/>
    <property type="molecule type" value="Genomic_DNA"/>
</dbReference>
<dbReference type="Pfam" id="PF14012">
    <property type="entry name" value="DUF4229"/>
    <property type="match status" value="1"/>
</dbReference>
<dbReference type="Proteomes" id="UP000297025">
    <property type="component" value="Chromosome"/>
</dbReference>
<dbReference type="RefSeq" id="WP_135833287.1">
    <property type="nucleotide sequence ID" value="NZ_BMCK01000003.1"/>
</dbReference>
<proteinExistence type="predicted"/>
<accession>A0A4P7UI42</accession>
<keyword evidence="1" id="KW-0812">Transmembrane</keyword>
<gene>
    <name evidence="3" type="ORF">E2C04_15555</name>
    <name evidence="2" type="ORF">GCM10007231_19530</name>
</gene>
<dbReference type="OrthoDB" id="3830292at2"/>
<evidence type="ECO:0000313" key="4">
    <source>
        <dbReference type="Proteomes" id="UP000297025"/>
    </source>
</evidence>
<feature type="transmembrane region" description="Helical" evidence="1">
    <location>
        <begin position="35"/>
        <end position="54"/>
    </location>
</feature>